<organism evidence="2 3">
    <name type="scientific">Metschnikowia bicuspidata var. bicuspidata NRRL YB-4993</name>
    <dbReference type="NCBI Taxonomy" id="869754"/>
    <lineage>
        <taxon>Eukaryota</taxon>
        <taxon>Fungi</taxon>
        <taxon>Dikarya</taxon>
        <taxon>Ascomycota</taxon>
        <taxon>Saccharomycotina</taxon>
        <taxon>Pichiomycetes</taxon>
        <taxon>Metschnikowiaceae</taxon>
        <taxon>Metschnikowia</taxon>
    </lineage>
</organism>
<reference evidence="2 3" key="1">
    <citation type="submission" date="2016-05" db="EMBL/GenBank/DDBJ databases">
        <title>Comparative genomics of biotechnologically important yeasts.</title>
        <authorList>
            <consortium name="DOE Joint Genome Institute"/>
            <person name="Riley R."/>
            <person name="Haridas S."/>
            <person name="Wolfe K.H."/>
            <person name="Lopes M.R."/>
            <person name="Hittinger C.T."/>
            <person name="Goker M."/>
            <person name="Salamov A."/>
            <person name="Wisecaver J."/>
            <person name="Long T.M."/>
            <person name="Aerts A.L."/>
            <person name="Barry K."/>
            <person name="Choi C."/>
            <person name="Clum A."/>
            <person name="Coughlan A.Y."/>
            <person name="Deshpande S."/>
            <person name="Douglass A.P."/>
            <person name="Hanson S.J."/>
            <person name="Klenk H.-P."/>
            <person name="LaButti K."/>
            <person name="Lapidus A."/>
            <person name="Lindquist E."/>
            <person name="Lipzen A."/>
            <person name="Meier-kolthoff J.P."/>
            <person name="Ohm R.A."/>
            <person name="Otillar R.P."/>
            <person name="Pangilinan J."/>
            <person name="Peng Y."/>
            <person name="Rokas A."/>
            <person name="Rosa C.A."/>
            <person name="Scheuner C."/>
            <person name="Sibirny A.A."/>
            <person name="Slot J.C."/>
            <person name="Stielow J.B."/>
            <person name="Sun H."/>
            <person name="Kurtzman C.P."/>
            <person name="Blackwell M."/>
            <person name="Grigoriev I.V."/>
            <person name="Jeffries T.W."/>
        </authorList>
    </citation>
    <scope>NUCLEOTIDE SEQUENCE [LARGE SCALE GENOMIC DNA]</scope>
    <source>
        <strain evidence="2 3">NRRL YB-4993</strain>
    </source>
</reference>
<dbReference type="RefSeq" id="XP_018712786.1">
    <property type="nucleotide sequence ID" value="XM_018855809.1"/>
</dbReference>
<evidence type="ECO:0000313" key="2">
    <source>
        <dbReference type="EMBL" id="OBA22290.1"/>
    </source>
</evidence>
<evidence type="ECO:0000256" key="1">
    <source>
        <dbReference type="SAM" id="MobiDB-lite"/>
    </source>
</evidence>
<name>A0A1A0HE74_9ASCO</name>
<protein>
    <submittedName>
        <fullName evidence="2">Uncharacterized protein</fullName>
    </submittedName>
</protein>
<keyword evidence="3" id="KW-1185">Reference proteome</keyword>
<dbReference type="GeneID" id="30028785"/>
<feature type="compositionally biased region" description="Polar residues" evidence="1">
    <location>
        <begin position="25"/>
        <end position="40"/>
    </location>
</feature>
<accession>A0A1A0HE74</accession>
<proteinExistence type="predicted"/>
<feature type="region of interest" description="Disordered" evidence="1">
    <location>
        <begin position="25"/>
        <end position="103"/>
    </location>
</feature>
<evidence type="ECO:0000313" key="3">
    <source>
        <dbReference type="Proteomes" id="UP000092555"/>
    </source>
</evidence>
<dbReference type="AlphaFoldDB" id="A0A1A0HE74"/>
<gene>
    <name evidence="2" type="ORF">METBIDRAFT_31210</name>
</gene>
<comment type="caution">
    <text evidence="2">The sequence shown here is derived from an EMBL/GenBank/DDBJ whole genome shotgun (WGS) entry which is preliminary data.</text>
</comment>
<sequence length="103" mass="11608">MNHDSGAESWGLFVAMHPREQMNKTYESNKIQKNKTNTKPIQDKKPMQKKKHIINRTKEKIPAFGRTRGWLSGPSEVTVAGIGLGPAWTDPRRLAPGPHLPKL</sequence>
<dbReference type="EMBL" id="LXTC01000002">
    <property type="protein sequence ID" value="OBA22290.1"/>
    <property type="molecule type" value="Genomic_DNA"/>
</dbReference>
<dbReference type="Proteomes" id="UP000092555">
    <property type="component" value="Unassembled WGS sequence"/>
</dbReference>